<dbReference type="Proteomes" id="UP000224563">
    <property type="component" value="Unassembled WGS sequence"/>
</dbReference>
<dbReference type="EMBL" id="PDYG01000001">
    <property type="protein sequence ID" value="PHU38912.1"/>
    <property type="molecule type" value="Genomic_DNA"/>
</dbReference>
<organism evidence="1 2">
    <name type="scientific">Agathobacter ruminis</name>
    <dbReference type="NCBI Taxonomy" id="1712665"/>
    <lineage>
        <taxon>Bacteria</taxon>
        <taxon>Bacillati</taxon>
        <taxon>Bacillota</taxon>
        <taxon>Clostridia</taxon>
        <taxon>Lachnospirales</taxon>
        <taxon>Lachnospiraceae</taxon>
        <taxon>Agathobacter</taxon>
    </lineage>
</organism>
<gene>
    <name evidence="1" type="ORF">CSX02_00230</name>
</gene>
<comment type="caution">
    <text evidence="1">The sequence shown here is derived from an EMBL/GenBank/DDBJ whole genome shotgun (WGS) entry which is preliminary data.</text>
</comment>
<name>A0A2G3E6J0_9FIRM</name>
<protein>
    <submittedName>
        <fullName evidence="1">Uncharacterized protein</fullName>
    </submittedName>
</protein>
<sequence>MNSISPMNIDKSADYQNKIQASFAEKVSQVKDNSVANPNTLGSVPAVKVEISAMGAEELEKVRQSWNNHSVSALYRSDIPISTNADGVYRIGKVDFSEKEFKSARDLVTGMASQLKQGTLSYNDHTKMALAESLVDKCAAASFSEDQRQVIVKAMKDYNARLIDRNNDLISKPNYVKNDDESAGQYWGLKQTIPEPAKDEMEKLFGRRPASASAVTSVATNQELIERLQQKVKETDLTEKAGLDEFKVFYQSVMKPAYDAQYPDEMRSDSRAAIDLDLNGSEGVMKLVEFAKKWLG</sequence>
<reference evidence="1 2" key="1">
    <citation type="submission" date="2017-10" db="EMBL/GenBank/DDBJ databases">
        <title>Resolving the taxonomy of Roseburia spp., Eubacterium rectale and Agathobacter spp. through phylogenomic analysis.</title>
        <authorList>
            <person name="Sheridan P.O."/>
            <person name="Walker A.W."/>
            <person name="Duncan S.H."/>
            <person name="Scott K.P."/>
            <person name="Toole P.W.O."/>
            <person name="Luis P."/>
            <person name="Flint H.J."/>
        </authorList>
    </citation>
    <scope>NUCLEOTIDE SEQUENCE [LARGE SCALE GENOMIC DNA]</scope>
    <source>
        <strain evidence="1 2">JK623</strain>
    </source>
</reference>
<dbReference type="AlphaFoldDB" id="A0A2G3E6J0"/>
<keyword evidence="2" id="KW-1185">Reference proteome</keyword>
<reference evidence="1 2" key="2">
    <citation type="submission" date="2017-10" db="EMBL/GenBank/DDBJ databases">
        <authorList>
            <person name="Banno H."/>
            <person name="Chua N.-H."/>
        </authorList>
    </citation>
    <scope>NUCLEOTIDE SEQUENCE [LARGE SCALE GENOMIC DNA]</scope>
    <source>
        <strain evidence="1 2">JK623</strain>
    </source>
</reference>
<proteinExistence type="predicted"/>
<evidence type="ECO:0000313" key="1">
    <source>
        <dbReference type="EMBL" id="PHU38912.1"/>
    </source>
</evidence>
<dbReference type="RefSeq" id="WP_099385177.1">
    <property type="nucleotide sequence ID" value="NZ_JANSWH010000050.1"/>
</dbReference>
<accession>A0A2G3E6J0</accession>
<evidence type="ECO:0000313" key="2">
    <source>
        <dbReference type="Proteomes" id="UP000224563"/>
    </source>
</evidence>